<proteinExistence type="predicted"/>
<sequence>MKLNVLGFSAILLVSVLAQAPVVAATQHQLDIGFTDLAGLDESFLGARYRYFAQDLESLTGPYEFKAHLNRVNNYAVGGFSNGDFNYLNIDAAAYGPEGLVMQASLQRISDDNKDWRDTDYLVSAALGKQMNEQLQLGFNAYYSRAESYNINWQQNTENVSVEWTYAPYVRWTDIDNNQGWDLELKQLAGRYRYVQGRAFYYVNQAWSVGLIANIRNTDNLSDNYELQTQYWFNQHVALKLGLGSALDSGSGLNSMSLLLTARF</sequence>
<evidence type="ECO:0000313" key="1">
    <source>
        <dbReference type="EMBL" id="KKK44627.1"/>
    </source>
</evidence>
<name>A0A0F8VJV8_9ZZZZ</name>
<comment type="caution">
    <text evidence="1">The sequence shown here is derived from an EMBL/GenBank/DDBJ whole genome shotgun (WGS) entry which is preliminary data.</text>
</comment>
<reference evidence="1" key="1">
    <citation type="journal article" date="2015" name="Nature">
        <title>Complex archaea that bridge the gap between prokaryotes and eukaryotes.</title>
        <authorList>
            <person name="Spang A."/>
            <person name="Saw J.H."/>
            <person name="Jorgensen S.L."/>
            <person name="Zaremba-Niedzwiedzka K."/>
            <person name="Martijn J."/>
            <person name="Lind A.E."/>
            <person name="van Eijk R."/>
            <person name="Schleper C."/>
            <person name="Guy L."/>
            <person name="Ettema T.J."/>
        </authorList>
    </citation>
    <scope>NUCLEOTIDE SEQUENCE</scope>
</reference>
<organism evidence="1">
    <name type="scientific">marine sediment metagenome</name>
    <dbReference type="NCBI Taxonomy" id="412755"/>
    <lineage>
        <taxon>unclassified sequences</taxon>
        <taxon>metagenomes</taxon>
        <taxon>ecological metagenomes</taxon>
    </lineage>
</organism>
<dbReference type="EMBL" id="LAZR01070162">
    <property type="protein sequence ID" value="KKK44627.1"/>
    <property type="molecule type" value="Genomic_DNA"/>
</dbReference>
<evidence type="ECO:0008006" key="2">
    <source>
        <dbReference type="Google" id="ProtNLM"/>
    </source>
</evidence>
<protein>
    <recommendedName>
        <fullName evidence="2">Porin domain-containing protein</fullName>
    </recommendedName>
</protein>
<dbReference type="AlphaFoldDB" id="A0A0F8VJV8"/>
<accession>A0A0F8VJV8</accession>
<gene>
    <name evidence="1" type="ORF">LCGC14_3166810</name>
</gene>